<dbReference type="EMBL" id="JBHTOJ010000046">
    <property type="protein sequence ID" value="MFD1421839.1"/>
    <property type="molecule type" value="Genomic_DNA"/>
</dbReference>
<dbReference type="CDD" id="cd01020">
    <property type="entry name" value="TroA_b"/>
    <property type="match status" value="1"/>
</dbReference>
<dbReference type="Proteomes" id="UP001597188">
    <property type="component" value="Unassembled WGS sequence"/>
</dbReference>
<keyword evidence="2" id="KW-0813">Transport</keyword>
<evidence type="ECO:0000256" key="2">
    <source>
        <dbReference type="ARBA" id="ARBA00022448"/>
    </source>
</evidence>
<keyword evidence="3" id="KW-0479">Metal-binding</keyword>
<proteinExistence type="predicted"/>
<keyword evidence="6" id="KW-1185">Reference proteome</keyword>
<organism evidence="5 6">
    <name type="scientific">Lactiplantibacillus songbeiensis</name>
    <dbReference type="NCBI Taxonomy" id="2559920"/>
    <lineage>
        <taxon>Bacteria</taxon>
        <taxon>Bacillati</taxon>
        <taxon>Bacillota</taxon>
        <taxon>Bacilli</taxon>
        <taxon>Lactobacillales</taxon>
        <taxon>Lactobacillaceae</taxon>
        <taxon>Lactiplantibacillus</taxon>
    </lineage>
</organism>
<gene>
    <name evidence="5" type="ORF">ACFQ5L_12905</name>
</gene>
<dbReference type="SUPFAM" id="SSF53807">
    <property type="entry name" value="Helical backbone' metal receptor"/>
    <property type="match status" value="1"/>
</dbReference>
<evidence type="ECO:0000256" key="4">
    <source>
        <dbReference type="ARBA" id="ARBA00022729"/>
    </source>
</evidence>
<protein>
    <submittedName>
        <fullName evidence="5">Metal ABC transporter solute-binding protein</fullName>
    </submittedName>
</protein>
<comment type="subcellular location">
    <subcellularLocation>
        <location evidence="1">Cell envelope</location>
    </subcellularLocation>
</comment>
<reference evidence="6" key="1">
    <citation type="journal article" date="2019" name="Int. J. Syst. Evol. Microbiol.">
        <title>The Global Catalogue of Microorganisms (GCM) 10K type strain sequencing project: providing services to taxonomists for standard genome sequencing and annotation.</title>
        <authorList>
            <consortium name="The Broad Institute Genomics Platform"/>
            <consortium name="The Broad Institute Genome Sequencing Center for Infectious Disease"/>
            <person name="Wu L."/>
            <person name="Ma J."/>
        </authorList>
    </citation>
    <scope>NUCLEOTIDE SEQUENCE [LARGE SCALE GENOMIC DNA]</scope>
    <source>
        <strain evidence="6">CCM 8931</strain>
    </source>
</reference>
<dbReference type="InterPro" id="IPR050492">
    <property type="entry name" value="Bact_metal-bind_prot9"/>
</dbReference>
<evidence type="ECO:0000256" key="1">
    <source>
        <dbReference type="ARBA" id="ARBA00004196"/>
    </source>
</evidence>
<dbReference type="Pfam" id="PF01297">
    <property type="entry name" value="ZnuA"/>
    <property type="match status" value="1"/>
</dbReference>
<dbReference type="InterPro" id="IPR006127">
    <property type="entry name" value="ZnuA-like"/>
</dbReference>
<evidence type="ECO:0000313" key="5">
    <source>
        <dbReference type="EMBL" id="MFD1421839.1"/>
    </source>
</evidence>
<dbReference type="PANTHER" id="PTHR42953">
    <property type="entry name" value="HIGH-AFFINITY ZINC UPTAKE SYSTEM PROTEIN ZNUA-RELATED"/>
    <property type="match status" value="1"/>
</dbReference>
<dbReference type="PANTHER" id="PTHR42953:SF1">
    <property type="entry name" value="METAL-BINDING PROTEIN HI_0362-RELATED"/>
    <property type="match status" value="1"/>
</dbReference>
<evidence type="ECO:0000256" key="3">
    <source>
        <dbReference type="ARBA" id="ARBA00022723"/>
    </source>
</evidence>
<evidence type="ECO:0000313" key="6">
    <source>
        <dbReference type="Proteomes" id="UP001597188"/>
    </source>
</evidence>
<dbReference type="PROSITE" id="PS51257">
    <property type="entry name" value="PROKAR_LIPOPROTEIN"/>
    <property type="match status" value="1"/>
</dbReference>
<name>A0ABW4C2T7_9LACO</name>
<dbReference type="Gene3D" id="3.40.50.1980">
    <property type="entry name" value="Nitrogenase molybdenum iron protein domain"/>
    <property type="match status" value="2"/>
</dbReference>
<comment type="caution">
    <text evidence="5">The sequence shown here is derived from an EMBL/GenBank/DDBJ whole genome shotgun (WGS) entry which is preliminary data.</text>
</comment>
<keyword evidence="4" id="KW-0732">Signal</keyword>
<sequence>MMFKVHYLKVIGMLGLSLLIGGSLLAGCRKSTVQPVKSHKLTVVTSTNFYGELARAVGGKRVHVTSIINQPSVDPHDFDPTSKVAATVAKADVVVANGLGYDSWLSKLAKNAPQAQMIQVGEDVMGKQTGANAHLWYDPQTMPKLATYLATQLGKQQPQSRAYFKANAKKYVASLKPIQTELTALKKKAQTSKTKQVFVSEPVFDYALTAMGFNVGNVNFEKAVEKGTDPSPKVIKTMQSGLKHQRVAFFVQNKQVSDALVTNMVKLAKQHRVPVLQVTETMPAKQNYRQWMLSRYRTLGRILD</sequence>
<accession>A0ABW4C2T7</accession>
<dbReference type="RefSeq" id="WP_171001529.1">
    <property type="nucleotide sequence ID" value="NZ_BJDL01000003.1"/>
</dbReference>